<dbReference type="Proteomes" id="UP000681722">
    <property type="component" value="Unassembled WGS sequence"/>
</dbReference>
<sequence length="255" mass="29972">MPTENGSSNDDDDELISETDVYLNRTLAEQLYVFQFPIRPHYRPYEDNSFSGARIKKKYQMFEMDSLINVNQANYFKSRGRQFAAFTESSNNKENTNNNKQRYFHSDYMDKQILSTNNMTSDDTNCRYCVGLFENNCLYLCPVKAILQLRPQYTYLDSTATTGVGDPRSKGYNLDERTASDGEHSENSEDEEKPTTTSLITMKFAKKESDYHKKKRLQSYDYYRQLRDDERWEDLVCLMNQRSTDSNRLRKSLIS</sequence>
<protein>
    <submittedName>
        <fullName evidence="2">Uncharacterized protein</fullName>
    </submittedName>
</protein>
<dbReference type="AlphaFoldDB" id="A0A813XTL6"/>
<keyword evidence="4" id="KW-1185">Reference proteome</keyword>
<organism evidence="2 4">
    <name type="scientific">Didymodactylos carnosus</name>
    <dbReference type="NCBI Taxonomy" id="1234261"/>
    <lineage>
        <taxon>Eukaryota</taxon>
        <taxon>Metazoa</taxon>
        <taxon>Spiralia</taxon>
        <taxon>Gnathifera</taxon>
        <taxon>Rotifera</taxon>
        <taxon>Eurotatoria</taxon>
        <taxon>Bdelloidea</taxon>
        <taxon>Philodinida</taxon>
        <taxon>Philodinidae</taxon>
        <taxon>Didymodactylos</taxon>
    </lineage>
</organism>
<name>A0A813XTL6_9BILA</name>
<dbReference type="GO" id="GO:0042797">
    <property type="term" value="P:tRNA transcription by RNA polymerase III"/>
    <property type="evidence" value="ECO:0007669"/>
    <property type="project" value="TreeGrafter"/>
</dbReference>
<feature type="region of interest" description="Disordered" evidence="1">
    <location>
        <begin position="158"/>
        <end position="196"/>
    </location>
</feature>
<proteinExistence type="predicted"/>
<reference evidence="2" key="1">
    <citation type="submission" date="2021-02" db="EMBL/GenBank/DDBJ databases">
        <authorList>
            <person name="Nowell W R."/>
        </authorList>
    </citation>
    <scope>NUCLEOTIDE SEQUENCE</scope>
</reference>
<dbReference type="Proteomes" id="UP000663829">
    <property type="component" value="Unassembled WGS sequence"/>
</dbReference>
<accession>A0A813XTL6</accession>
<dbReference type="PANTHER" id="PTHR12069:SF0">
    <property type="entry name" value="DNA-DIRECTED RNA POLYMERASE III SUBUNIT RPC5"/>
    <property type="match status" value="1"/>
</dbReference>
<dbReference type="EMBL" id="CAJOBC010001179">
    <property type="protein sequence ID" value="CAF3661581.1"/>
    <property type="molecule type" value="Genomic_DNA"/>
</dbReference>
<gene>
    <name evidence="2" type="ORF">GPM918_LOCUS7278</name>
    <name evidence="3" type="ORF">SRO942_LOCUS7278</name>
</gene>
<feature type="compositionally biased region" description="Basic and acidic residues" evidence="1">
    <location>
        <begin position="167"/>
        <end position="187"/>
    </location>
</feature>
<evidence type="ECO:0000256" key="1">
    <source>
        <dbReference type="SAM" id="MobiDB-lite"/>
    </source>
</evidence>
<dbReference type="OrthoDB" id="340681at2759"/>
<dbReference type="Pfam" id="PF04801">
    <property type="entry name" value="RPC5"/>
    <property type="match status" value="1"/>
</dbReference>
<dbReference type="InterPro" id="IPR006886">
    <property type="entry name" value="RNA_pol_III_Rpc5"/>
</dbReference>
<dbReference type="EMBL" id="CAJNOQ010001179">
    <property type="protein sequence ID" value="CAF0874537.1"/>
    <property type="molecule type" value="Genomic_DNA"/>
</dbReference>
<evidence type="ECO:0000313" key="4">
    <source>
        <dbReference type="Proteomes" id="UP000663829"/>
    </source>
</evidence>
<evidence type="ECO:0000313" key="2">
    <source>
        <dbReference type="EMBL" id="CAF0874537.1"/>
    </source>
</evidence>
<comment type="caution">
    <text evidence="2">The sequence shown here is derived from an EMBL/GenBank/DDBJ whole genome shotgun (WGS) entry which is preliminary data.</text>
</comment>
<evidence type="ECO:0000313" key="3">
    <source>
        <dbReference type="EMBL" id="CAF3661581.1"/>
    </source>
</evidence>
<dbReference type="PANTHER" id="PTHR12069">
    <property type="entry name" value="DNA-DIRECTED RNA POLYMERASES III 80 KDA POLYPEPTIDE RNA POLYMERASE III SUBUNIT 5"/>
    <property type="match status" value="1"/>
</dbReference>
<dbReference type="GO" id="GO:0005666">
    <property type="term" value="C:RNA polymerase III complex"/>
    <property type="evidence" value="ECO:0007669"/>
    <property type="project" value="TreeGrafter"/>
</dbReference>